<dbReference type="InterPro" id="IPR023214">
    <property type="entry name" value="HAD_sf"/>
</dbReference>
<gene>
    <name evidence="2" type="ORF">AVDCRST_MAG14-1253</name>
</gene>
<protein>
    <recommendedName>
        <fullName evidence="1">FCP1 homology domain-containing protein</fullName>
    </recommendedName>
</protein>
<dbReference type="InterPro" id="IPR004274">
    <property type="entry name" value="FCP1_dom"/>
</dbReference>
<dbReference type="EMBL" id="CADCVG010000051">
    <property type="protein sequence ID" value="CAA9453563.1"/>
    <property type="molecule type" value="Genomic_DNA"/>
</dbReference>
<dbReference type="InterPro" id="IPR036412">
    <property type="entry name" value="HAD-like_sf"/>
</dbReference>
<dbReference type="Gene3D" id="3.90.1070.10">
    <property type="match status" value="1"/>
</dbReference>
<organism evidence="2">
    <name type="scientific">uncultured Rubrobacteraceae bacterium</name>
    <dbReference type="NCBI Taxonomy" id="349277"/>
    <lineage>
        <taxon>Bacteria</taxon>
        <taxon>Bacillati</taxon>
        <taxon>Actinomycetota</taxon>
        <taxon>Rubrobacteria</taxon>
        <taxon>Rubrobacterales</taxon>
        <taxon>Rubrobacteraceae</taxon>
        <taxon>environmental samples</taxon>
    </lineage>
</organism>
<dbReference type="Pfam" id="PF03031">
    <property type="entry name" value="NIF"/>
    <property type="match status" value="1"/>
</dbReference>
<reference evidence="2" key="1">
    <citation type="submission" date="2020-02" db="EMBL/GenBank/DDBJ databases">
        <authorList>
            <person name="Meier V. D."/>
        </authorList>
    </citation>
    <scope>NUCLEOTIDE SEQUENCE</scope>
    <source>
        <strain evidence="2">AVDCRST_MAG14</strain>
    </source>
</reference>
<evidence type="ECO:0000259" key="1">
    <source>
        <dbReference type="Pfam" id="PF03031"/>
    </source>
</evidence>
<dbReference type="PROSITE" id="PS01229">
    <property type="entry name" value="COF_2"/>
    <property type="match status" value="1"/>
</dbReference>
<dbReference type="Gene3D" id="3.40.50.1000">
    <property type="entry name" value="HAD superfamily/HAD-like"/>
    <property type="match status" value="1"/>
</dbReference>
<feature type="domain" description="FCP1 homology" evidence="1">
    <location>
        <begin position="5"/>
        <end position="73"/>
    </location>
</feature>
<evidence type="ECO:0000313" key="2">
    <source>
        <dbReference type="EMBL" id="CAA9453563.1"/>
    </source>
</evidence>
<accession>A0A6J4QYR7</accession>
<proteinExistence type="predicted"/>
<dbReference type="AlphaFoldDB" id="A0A6J4QYR7"/>
<dbReference type="SUPFAM" id="SSF56784">
    <property type="entry name" value="HAD-like"/>
    <property type="match status" value="1"/>
</dbReference>
<sequence>MRRALVLDLDYTLLHLEALPDAIEVPGRTRSAYLAPATAEALADLSNRHDIVLATARSWHGTEPVVAGLTRRGVPVSGVVLEDGALLGPPAEYRPLDPGRSWQELQTKLEEMAPNLPPFTWQEDFEACLVARTETPGEAATLLPLLEEAALRLDATLRLFRDGRKVYVTGKEADKWTALVALLGERAAGAVGIGDGVNDMCWLSRVATPCTLTGAAPAVVSLVREAGGSVSEAPGHEGIWSLLKRMPEPAAARAVRRRGGP</sequence>
<name>A0A6J4QYR7_9ACTN</name>